<sequence>MTKNSKKKQKKGKKRKFETSSDTGSSGGENSSITVSGIFREVDQVLYGTPAKTTMDNPDVGSAQETQPAGVINAVAQVLTSTPKVTIQIPDDNEPLRYLVDKSDRLSEKLDFVIARLSKLDAIEERLNKFESSVMNLNTKVVDLEGKNVEFDKSLRFMSDKFDDFTTKIQDVGLIQKLRADCDDIQKKIKDVDKIEKLEKESLRQEDTIKHLRQSVSDLKDEKEKLNEKVVDLKWRSMKNNLLFFGIPGETKYEDTEGKLRYFLYNELGIERQVQFGNVHRFGRFTHGKDRPIVARFVYNDERSLVLENAFKLRNSHFGIREQFPPEMEDKRKDLYPIAQHFRGCGDRVKLVRDKLFVNGKLYESGGSMESGARHLQSGVRHLQSGASRIESGTNRSEAGGRRSESSRNEVRENDFSHTDRDSQMDFEQYHTQSRGSVSQQPNRSSNASAPRMNAGYTGRTQNYDSNRAYAQPGGNAAYNHRPRFASR</sequence>
<feature type="coiled-coil region" evidence="1">
    <location>
        <begin position="175"/>
        <end position="236"/>
    </location>
</feature>
<feature type="coiled-coil region" evidence="1">
    <location>
        <begin position="120"/>
        <end position="147"/>
    </location>
</feature>
<keyword evidence="4" id="KW-1185">Reference proteome</keyword>
<feature type="region of interest" description="Disordered" evidence="2">
    <location>
        <begin position="1"/>
        <end position="33"/>
    </location>
</feature>
<evidence type="ECO:0000256" key="2">
    <source>
        <dbReference type="SAM" id="MobiDB-lite"/>
    </source>
</evidence>
<dbReference type="Gene3D" id="1.20.5.340">
    <property type="match status" value="1"/>
</dbReference>
<proteinExistence type="predicted"/>
<keyword evidence="1" id="KW-0175">Coiled coil</keyword>
<gene>
    <name evidence="3" type="ORF">FSP39_022501</name>
</gene>
<feature type="compositionally biased region" description="Basic residues" evidence="2">
    <location>
        <begin position="1"/>
        <end position="16"/>
    </location>
</feature>
<comment type="caution">
    <text evidence="3">The sequence shown here is derived from an EMBL/GenBank/DDBJ whole genome shotgun (WGS) entry which is preliminary data.</text>
</comment>
<organism evidence="3 4">
    <name type="scientific">Pinctada imbricata</name>
    <name type="common">Atlantic pearl-oyster</name>
    <name type="synonym">Pinctada martensii</name>
    <dbReference type="NCBI Taxonomy" id="66713"/>
    <lineage>
        <taxon>Eukaryota</taxon>
        <taxon>Metazoa</taxon>
        <taxon>Spiralia</taxon>
        <taxon>Lophotrochozoa</taxon>
        <taxon>Mollusca</taxon>
        <taxon>Bivalvia</taxon>
        <taxon>Autobranchia</taxon>
        <taxon>Pteriomorphia</taxon>
        <taxon>Pterioida</taxon>
        <taxon>Pterioidea</taxon>
        <taxon>Pteriidae</taxon>
        <taxon>Pinctada</taxon>
    </lineage>
</organism>
<reference evidence="3" key="1">
    <citation type="submission" date="2019-08" db="EMBL/GenBank/DDBJ databases">
        <title>The improved chromosome-level genome for the pearl oyster Pinctada fucata martensii using PacBio sequencing and Hi-C.</title>
        <authorList>
            <person name="Zheng Z."/>
        </authorList>
    </citation>
    <scope>NUCLEOTIDE SEQUENCE</scope>
    <source>
        <strain evidence="3">ZZ-2019</strain>
        <tissue evidence="3">Adductor muscle</tissue>
    </source>
</reference>
<feature type="compositionally biased region" description="Polar residues" evidence="2">
    <location>
        <begin position="430"/>
        <end position="449"/>
    </location>
</feature>
<feature type="compositionally biased region" description="Low complexity" evidence="2">
    <location>
        <begin position="20"/>
        <end position="32"/>
    </location>
</feature>
<accession>A0AA89C8E9</accession>
<evidence type="ECO:0000313" key="4">
    <source>
        <dbReference type="Proteomes" id="UP001186944"/>
    </source>
</evidence>
<feature type="compositionally biased region" description="Polar residues" evidence="2">
    <location>
        <begin position="385"/>
        <end position="394"/>
    </location>
</feature>
<protein>
    <submittedName>
        <fullName evidence="3">Uncharacterized protein</fullName>
    </submittedName>
</protein>
<evidence type="ECO:0000313" key="3">
    <source>
        <dbReference type="EMBL" id="KAK3105321.1"/>
    </source>
</evidence>
<evidence type="ECO:0000256" key="1">
    <source>
        <dbReference type="SAM" id="Coils"/>
    </source>
</evidence>
<dbReference type="EMBL" id="VSWD01000004">
    <property type="protein sequence ID" value="KAK3105321.1"/>
    <property type="molecule type" value="Genomic_DNA"/>
</dbReference>
<dbReference type="AlphaFoldDB" id="A0AA89C8E9"/>
<name>A0AA89C8E9_PINIB</name>
<feature type="region of interest" description="Disordered" evidence="2">
    <location>
        <begin position="367"/>
        <end position="488"/>
    </location>
</feature>
<feature type="compositionally biased region" description="Basic and acidic residues" evidence="2">
    <location>
        <begin position="399"/>
        <end position="424"/>
    </location>
</feature>
<dbReference type="Proteomes" id="UP001186944">
    <property type="component" value="Unassembled WGS sequence"/>
</dbReference>